<keyword evidence="6" id="KW-0539">Nucleus</keyword>
<dbReference type="GO" id="GO:0006357">
    <property type="term" value="P:regulation of transcription by RNA polymerase II"/>
    <property type="evidence" value="ECO:0007669"/>
    <property type="project" value="TreeGrafter"/>
</dbReference>
<dbReference type="InterPro" id="IPR011011">
    <property type="entry name" value="Znf_FYVE_PHD"/>
</dbReference>
<keyword evidence="3" id="KW-0677">Repeat</keyword>
<dbReference type="AlphaFoldDB" id="A0A9W9YPN7"/>
<feature type="compositionally biased region" description="Basic and acidic residues" evidence="8">
    <location>
        <begin position="271"/>
        <end position="292"/>
    </location>
</feature>
<evidence type="ECO:0000313" key="10">
    <source>
        <dbReference type="EMBL" id="KAJ7361847.1"/>
    </source>
</evidence>
<dbReference type="GO" id="GO:0044545">
    <property type="term" value="C:NSL complex"/>
    <property type="evidence" value="ECO:0007669"/>
    <property type="project" value="TreeGrafter"/>
</dbReference>
<keyword evidence="7" id="KW-0175">Coiled coil</keyword>
<evidence type="ECO:0000256" key="1">
    <source>
        <dbReference type="ARBA" id="ARBA00004123"/>
    </source>
</evidence>
<evidence type="ECO:0000256" key="6">
    <source>
        <dbReference type="ARBA" id="ARBA00023242"/>
    </source>
</evidence>
<feature type="region of interest" description="Disordered" evidence="8">
    <location>
        <begin position="150"/>
        <end position="191"/>
    </location>
</feature>
<dbReference type="PROSITE" id="PS01359">
    <property type="entry name" value="ZF_PHD_1"/>
    <property type="match status" value="1"/>
</dbReference>
<keyword evidence="2" id="KW-0479">Metal-binding</keyword>
<dbReference type="SUPFAM" id="SSF57903">
    <property type="entry name" value="FYVE/PHD zinc finger"/>
    <property type="match status" value="1"/>
</dbReference>
<feature type="compositionally biased region" description="Polar residues" evidence="8">
    <location>
        <begin position="307"/>
        <end position="319"/>
    </location>
</feature>
<dbReference type="Pfam" id="PF20826">
    <property type="entry name" value="PHD_5"/>
    <property type="match status" value="1"/>
</dbReference>
<protein>
    <recommendedName>
        <fullName evidence="9">Zinc finger PHD-type domain-containing protein</fullName>
    </recommendedName>
</protein>
<dbReference type="InterPro" id="IPR001965">
    <property type="entry name" value="Znf_PHD"/>
</dbReference>
<keyword evidence="5" id="KW-0862">Zinc</keyword>
<dbReference type="SMART" id="SM00249">
    <property type="entry name" value="PHD"/>
    <property type="match status" value="1"/>
</dbReference>
<evidence type="ECO:0000256" key="3">
    <source>
        <dbReference type="ARBA" id="ARBA00022737"/>
    </source>
</evidence>
<dbReference type="EMBL" id="MU827308">
    <property type="protein sequence ID" value="KAJ7361847.1"/>
    <property type="molecule type" value="Genomic_DNA"/>
</dbReference>
<accession>A0A9W9YPN7</accession>
<feature type="region of interest" description="Disordered" evidence="8">
    <location>
        <begin position="206"/>
        <end position="429"/>
    </location>
</feature>
<dbReference type="Gene3D" id="3.30.40.10">
    <property type="entry name" value="Zinc/RING finger domain, C3HC4 (zinc finger)"/>
    <property type="match status" value="1"/>
</dbReference>
<feature type="compositionally biased region" description="Polar residues" evidence="8">
    <location>
        <begin position="326"/>
        <end position="337"/>
    </location>
</feature>
<feature type="coiled-coil region" evidence="7">
    <location>
        <begin position="436"/>
        <end position="463"/>
    </location>
</feature>
<dbReference type="InterPro" id="IPR019786">
    <property type="entry name" value="Zinc_finger_PHD-type_CS"/>
</dbReference>
<dbReference type="GO" id="GO:0008270">
    <property type="term" value="F:zinc ion binding"/>
    <property type="evidence" value="ECO:0007669"/>
    <property type="project" value="UniProtKB-KW"/>
</dbReference>
<keyword evidence="11" id="KW-1185">Reference proteome</keyword>
<evidence type="ECO:0000256" key="7">
    <source>
        <dbReference type="SAM" id="Coils"/>
    </source>
</evidence>
<evidence type="ECO:0000256" key="5">
    <source>
        <dbReference type="ARBA" id="ARBA00022833"/>
    </source>
</evidence>
<name>A0A9W9YPN7_9CNID</name>
<evidence type="ECO:0000256" key="4">
    <source>
        <dbReference type="ARBA" id="ARBA00022771"/>
    </source>
</evidence>
<proteinExistence type="predicted"/>
<evidence type="ECO:0000313" key="11">
    <source>
        <dbReference type="Proteomes" id="UP001163046"/>
    </source>
</evidence>
<dbReference type="Proteomes" id="UP001163046">
    <property type="component" value="Unassembled WGS sequence"/>
</dbReference>
<feature type="domain" description="Zinc finger PHD-type" evidence="9">
    <location>
        <begin position="19"/>
        <end position="63"/>
    </location>
</feature>
<reference evidence="10" key="1">
    <citation type="submission" date="2023-01" db="EMBL/GenBank/DDBJ databases">
        <title>Genome assembly of the deep-sea coral Lophelia pertusa.</title>
        <authorList>
            <person name="Herrera S."/>
            <person name="Cordes E."/>
        </authorList>
    </citation>
    <scope>NUCLEOTIDE SEQUENCE</scope>
    <source>
        <strain evidence="10">USNM1676648</strain>
        <tissue evidence="10">Polyp</tissue>
    </source>
</reference>
<feature type="compositionally biased region" description="Polar residues" evidence="8">
    <location>
        <begin position="237"/>
        <end position="247"/>
    </location>
</feature>
<comment type="subcellular location">
    <subcellularLocation>
        <location evidence="1">Nucleus</location>
    </subcellularLocation>
</comment>
<feature type="compositionally biased region" description="Low complexity" evidence="8">
    <location>
        <begin position="160"/>
        <end position="169"/>
    </location>
</feature>
<evidence type="ECO:0000256" key="2">
    <source>
        <dbReference type="ARBA" id="ARBA00022723"/>
    </source>
</evidence>
<evidence type="ECO:0000259" key="9">
    <source>
        <dbReference type="SMART" id="SM00249"/>
    </source>
</evidence>
<dbReference type="OrthoDB" id="5974803at2759"/>
<dbReference type="PANTHER" id="PTHR15856:SF51">
    <property type="entry name" value="MBD-R2"/>
    <property type="match status" value="1"/>
</dbReference>
<sequence>MMEFMEMEEEEDVNGDVIRCLCNESEEGGFMIQCEQCLTWQHSECVGLSEQTVPPNYICYVCVKPRGLRKSAKYKNDFDWFRRGTLACMPFTSIPEPEYTAELNLATHGLMSDVHDVNRSLRSLKLKFELLRNPTNPDLKCWQKPRIINTPENANKTDESTVQSTTVQSTKEEHDTVKDTLPAGEPGESSRTVCMETKDHAIINGHAELGEPPQNGLTRVKQERPSTPPPSIDGPGDTNNNTQNKNAPGSILMSTAPGSSSGGPGSNIASSEHESRVETSEGRLSVAKKEEEPLSPIPALVRAGEQTGYTKSGSSSNQGKIEELSSTKSDNPQTSVKAESDREGTGQPVELKSSVGSSRADPSVGSSRAESSEAKAPTGETTPQSESESRVKQENESRISAQGGTATAVSDVKTENQESTQSLSGDESVGAINNLLDDITEIQDDLEGRMDEIEQQLTVLEEAYGTPAQSAKKTDFRKLVKDLSRVRRLLQQVS</sequence>
<gene>
    <name evidence="10" type="ORF">OS493_014489</name>
</gene>
<organism evidence="10 11">
    <name type="scientific">Desmophyllum pertusum</name>
    <dbReference type="NCBI Taxonomy" id="174260"/>
    <lineage>
        <taxon>Eukaryota</taxon>
        <taxon>Metazoa</taxon>
        <taxon>Cnidaria</taxon>
        <taxon>Anthozoa</taxon>
        <taxon>Hexacorallia</taxon>
        <taxon>Scleractinia</taxon>
        <taxon>Caryophylliina</taxon>
        <taxon>Caryophylliidae</taxon>
        <taxon>Desmophyllum</taxon>
    </lineage>
</organism>
<evidence type="ECO:0000256" key="8">
    <source>
        <dbReference type="SAM" id="MobiDB-lite"/>
    </source>
</evidence>
<keyword evidence="4" id="KW-0863">Zinc-finger</keyword>
<dbReference type="InterPro" id="IPR013083">
    <property type="entry name" value="Znf_RING/FYVE/PHD"/>
</dbReference>
<comment type="caution">
    <text evidence="10">The sequence shown here is derived from an EMBL/GenBank/DDBJ whole genome shotgun (WGS) entry which is preliminary data.</text>
</comment>
<dbReference type="GO" id="GO:0005634">
    <property type="term" value="C:nucleus"/>
    <property type="evidence" value="ECO:0007669"/>
    <property type="project" value="UniProtKB-SubCell"/>
</dbReference>
<feature type="compositionally biased region" description="Polar residues" evidence="8">
    <location>
        <begin position="398"/>
        <end position="408"/>
    </location>
</feature>
<feature type="compositionally biased region" description="Basic and acidic residues" evidence="8">
    <location>
        <begin position="387"/>
        <end position="397"/>
    </location>
</feature>
<dbReference type="PANTHER" id="PTHR15856">
    <property type="entry name" value="PHD FINGER PROTEIN 20-RELATED"/>
    <property type="match status" value="1"/>
</dbReference>
<dbReference type="InterPro" id="IPR043449">
    <property type="entry name" value="PHF20-like"/>
</dbReference>